<name>A0A1L3GQH5_9BACT</name>
<dbReference type="GO" id="GO:0005524">
    <property type="term" value="F:ATP binding"/>
    <property type="evidence" value="ECO:0007669"/>
    <property type="project" value="UniProtKB-UniRule"/>
</dbReference>
<feature type="binding site" evidence="6">
    <location>
        <begin position="30"/>
        <end position="37"/>
    </location>
    <ligand>
        <name>ATP</name>
        <dbReference type="ChEBI" id="CHEBI:30616"/>
    </ligand>
</feature>
<feature type="domain" description="RecF/RecN/SMC N-terminal" evidence="7">
    <location>
        <begin position="2"/>
        <end position="341"/>
    </location>
</feature>
<reference evidence="8 9" key="1">
    <citation type="journal article" date="2017" name="Genome Announc.">
        <title>Complete Genome Sequences of Two Acetylene-Fermenting Pelobacter acetylenicus Strains.</title>
        <authorList>
            <person name="Sutton J.M."/>
            <person name="Baesman S.M."/>
            <person name="Fierst J.L."/>
            <person name="Poret-Peterson A.T."/>
            <person name="Oremland R.S."/>
            <person name="Dunlap D.S."/>
            <person name="Akob D.M."/>
        </authorList>
    </citation>
    <scope>NUCLEOTIDE SEQUENCE [LARGE SCALE GENOMIC DNA]</scope>
    <source>
        <strain evidence="8 9">SFB93</strain>
    </source>
</reference>
<dbReference type="Gene3D" id="3.40.50.300">
    <property type="entry name" value="P-loop containing nucleotide triphosphate hydrolases"/>
    <property type="match status" value="1"/>
</dbReference>
<evidence type="ECO:0000256" key="6">
    <source>
        <dbReference type="HAMAP-Rule" id="MF_00365"/>
    </source>
</evidence>
<keyword evidence="5 6" id="KW-0238">DNA-binding</keyword>
<dbReference type="InterPro" id="IPR001238">
    <property type="entry name" value="DNA-binding_RecF"/>
</dbReference>
<comment type="similarity">
    <text evidence="6">Belongs to the RecF family.</text>
</comment>
<dbReference type="GO" id="GO:0005737">
    <property type="term" value="C:cytoplasm"/>
    <property type="evidence" value="ECO:0007669"/>
    <property type="project" value="UniProtKB-SubCell"/>
</dbReference>
<dbReference type="Pfam" id="PF02463">
    <property type="entry name" value="SMC_N"/>
    <property type="match status" value="1"/>
</dbReference>
<comment type="function">
    <text evidence="6">The RecF protein is involved in DNA metabolism; it is required for DNA replication and normal SOS inducibility. RecF binds preferentially to single-stranded, linear DNA. It also seems to bind ATP.</text>
</comment>
<dbReference type="Gene3D" id="1.20.1050.90">
    <property type="entry name" value="RecF/RecN/SMC, N-terminal domain"/>
    <property type="match status" value="1"/>
</dbReference>
<keyword evidence="4 6" id="KW-0067">ATP-binding</keyword>
<keyword evidence="6" id="KW-0742">SOS response</keyword>
<proteinExistence type="inferred from homology"/>
<sequence length="365" mass="41824">MYLRRLVLHNFRNLEHVEILPDRRFNILWGANAQGKTNILEGLYLLGHLKSFRGSPGSDMIRRKMPAGRLFAEVMRDSVLTTIELTFRGQQKSARINGKPVSKSSEFLGLFPTILFSPEEVGLARGYPAGRRALIDRAAFQAEPLFLERARAYQRCLQQRNQLLKEGCDASQLSPWNENLILTGARLRLDRITYLQRLVPQLQEIYRQITAGQEEADLHYPTSAGTEKELREGFRKELEQVAVQERRLGRTLAGPHRDDPYFLVGGHSLRQYGSQGQQRSFMLAFKTAQIIDLEKIIGQQPVLLLDDMTGELDRQRQDFFFQFLRSRQGQVFVTTTELQAMCNKGFDDVRSFCVIKGSLNNDACQ</sequence>
<dbReference type="KEGG" id="pef:A7E78_10285"/>
<dbReference type="OrthoDB" id="9803889at2"/>
<evidence type="ECO:0000256" key="3">
    <source>
        <dbReference type="ARBA" id="ARBA00022741"/>
    </source>
</evidence>
<evidence type="ECO:0000256" key="2">
    <source>
        <dbReference type="ARBA" id="ARBA00022705"/>
    </source>
</evidence>
<dbReference type="RefSeq" id="WP_072284168.1">
    <property type="nucleotide sequence ID" value="NZ_CP015519.1"/>
</dbReference>
<evidence type="ECO:0000313" key="9">
    <source>
        <dbReference type="Proteomes" id="UP000182517"/>
    </source>
</evidence>
<evidence type="ECO:0000259" key="7">
    <source>
        <dbReference type="Pfam" id="PF02463"/>
    </source>
</evidence>
<dbReference type="SUPFAM" id="SSF52540">
    <property type="entry name" value="P-loop containing nucleoside triphosphate hydrolases"/>
    <property type="match status" value="1"/>
</dbReference>
<dbReference type="NCBIfam" id="TIGR00611">
    <property type="entry name" value="recf"/>
    <property type="match status" value="1"/>
</dbReference>
<keyword evidence="2 6" id="KW-0235">DNA replication</keyword>
<dbReference type="GO" id="GO:0009432">
    <property type="term" value="P:SOS response"/>
    <property type="evidence" value="ECO:0007669"/>
    <property type="project" value="UniProtKB-UniRule"/>
</dbReference>
<dbReference type="EMBL" id="CP015519">
    <property type="protein sequence ID" value="APG28201.1"/>
    <property type="molecule type" value="Genomic_DNA"/>
</dbReference>
<evidence type="ECO:0000313" key="8">
    <source>
        <dbReference type="EMBL" id="APG28201.1"/>
    </source>
</evidence>
<dbReference type="AlphaFoldDB" id="A0A1L3GQH5"/>
<dbReference type="GO" id="GO:0006302">
    <property type="term" value="P:double-strand break repair"/>
    <property type="evidence" value="ECO:0007669"/>
    <property type="project" value="TreeGrafter"/>
</dbReference>
<keyword evidence="6" id="KW-0234">DNA repair</keyword>
<dbReference type="InterPro" id="IPR027417">
    <property type="entry name" value="P-loop_NTPase"/>
</dbReference>
<dbReference type="PANTHER" id="PTHR32182:SF0">
    <property type="entry name" value="DNA REPLICATION AND REPAIR PROTEIN RECF"/>
    <property type="match status" value="1"/>
</dbReference>
<evidence type="ECO:0000256" key="1">
    <source>
        <dbReference type="ARBA" id="ARBA00022490"/>
    </source>
</evidence>
<dbReference type="GO" id="GO:0006260">
    <property type="term" value="P:DNA replication"/>
    <property type="evidence" value="ECO:0007669"/>
    <property type="project" value="UniProtKB-UniRule"/>
</dbReference>
<dbReference type="InterPro" id="IPR003395">
    <property type="entry name" value="RecF/RecN/SMC_N"/>
</dbReference>
<keyword evidence="9" id="KW-1185">Reference proteome</keyword>
<accession>A0A1L3GQH5</accession>
<comment type="subcellular location">
    <subcellularLocation>
        <location evidence="6">Cytoplasm</location>
    </subcellularLocation>
</comment>
<dbReference type="GO" id="GO:0000731">
    <property type="term" value="P:DNA synthesis involved in DNA repair"/>
    <property type="evidence" value="ECO:0007669"/>
    <property type="project" value="TreeGrafter"/>
</dbReference>
<keyword evidence="1 6" id="KW-0963">Cytoplasm</keyword>
<organism evidence="8 9">
    <name type="scientific">Syntrophotalea acetylenivorans</name>
    <dbReference type="NCBI Taxonomy" id="1842532"/>
    <lineage>
        <taxon>Bacteria</taxon>
        <taxon>Pseudomonadati</taxon>
        <taxon>Thermodesulfobacteriota</taxon>
        <taxon>Desulfuromonadia</taxon>
        <taxon>Desulfuromonadales</taxon>
        <taxon>Syntrophotaleaceae</taxon>
        <taxon>Syntrophotalea</taxon>
    </lineage>
</organism>
<evidence type="ECO:0000256" key="5">
    <source>
        <dbReference type="ARBA" id="ARBA00023125"/>
    </source>
</evidence>
<dbReference type="STRING" id="1842532.A7E78_10285"/>
<keyword evidence="6" id="KW-0227">DNA damage</keyword>
<dbReference type="PANTHER" id="PTHR32182">
    <property type="entry name" value="DNA REPLICATION AND REPAIR PROTEIN RECF"/>
    <property type="match status" value="1"/>
</dbReference>
<dbReference type="Proteomes" id="UP000182517">
    <property type="component" value="Chromosome"/>
</dbReference>
<dbReference type="GO" id="GO:0003697">
    <property type="term" value="F:single-stranded DNA binding"/>
    <property type="evidence" value="ECO:0007669"/>
    <property type="project" value="UniProtKB-UniRule"/>
</dbReference>
<gene>
    <name evidence="6" type="primary">recF</name>
    <name evidence="8" type="ORF">A7E78_10285</name>
</gene>
<dbReference type="HAMAP" id="MF_00365">
    <property type="entry name" value="RecF"/>
    <property type="match status" value="1"/>
</dbReference>
<protein>
    <recommendedName>
        <fullName evidence="6">DNA replication and repair protein RecF</fullName>
    </recommendedName>
</protein>
<evidence type="ECO:0000256" key="4">
    <source>
        <dbReference type="ARBA" id="ARBA00022840"/>
    </source>
</evidence>
<keyword evidence="3 6" id="KW-0547">Nucleotide-binding</keyword>
<dbReference type="InterPro" id="IPR042174">
    <property type="entry name" value="RecF_2"/>
</dbReference>